<feature type="domain" description="Amidase" evidence="2">
    <location>
        <begin position="51"/>
        <end position="223"/>
    </location>
</feature>
<protein>
    <recommendedName>
        <fullName evidence="2">Amidase domain-containing protein</fullName>
    </recommendedName>
</protein>
<sequence length="223" mass="24001">MILVYLLYDEITKDYYIKPNIGVKMNDKEILYQSLVEIKKLITNKELSPVELTEMALERIEETNDKTNAFLNVYPEMAINDAKKVEQKIINGEPLGLMAGIPTSVKDLEPVKDMITTRGSLLTKDEVSDTDQIGVERIKQQDGIILGKTNVTESGSSGTTENKLGDDCRNPWNLDHTAGGSSGGTGASVASGVTPVAQGSDGGGSIRIPSSFCGIYGIKGTQG</sequence>
<dbReference type="InterPro" id="IPR020556">
    <property type="entry name" value="Amidase_CS"/>
</dbReference>
<dbReference type="AlphaFoldDB" id="A0A383BBK1"/>
<organism evidence="3">
    <name type="scientific">marine metagenome</name>
    <dbReference type="NCBI Taxonomy" id="408172"/>
    <lineage>
        <taxon>unclassified sequences</taxon>
        <taxon>metagenomes</taxon>
        <taxon>ecological metagenomes</taxon>
    </lineage>
</organism>
<gene>
    <name evidence="3" type="ORF">METZ01_LOCUS469672</name>
</gene>
<dbReference type="Pfam" id="PF01425">
    <property type="entry name" value="Amidase"/>
    <property type="match status" value="1"/>
</dbReference>
<dbReference type="Gene3D" id="3.90.1300.10">
    <property type="entry name" value="Amidase signature (AS) domain"/>
    <property type="match status" value="1"/>
</dbReference>
<feature type="non-terminal residue" evidence="3">
    <location>
        <position position="223"/>
    </location>
</feature>
<evidence type="ECO:0000256" key="1">
    <source>
        <dbReference type="SAM" id="MobiDB-lite"/>
    </source>
</evidence>
<evidence type="ECO:0000313" key="3">
    <source>
        <dbReference type="EMBL" id="SVE16818.1"/>
    </source>
</evidence>
<evidence type="ECO:0000259" key="2">
    <source>
        <dbReference type="Pfam" id="PF01425"/>
    </source>
</evidence>
<dbReference type="InterPro" id="IPR036928">
    <property type="entry name" value="AS_sf"/>
</dbReference>
<dbReference type="InterPro" id="IPR023631">
    <property type="entry name" value="Amidase_dom"/>
</dbReference>
<proteinExistence type="predicted"/>
<feature type="region of interest" description="Disordered" evidence="1">
    <location>
        <begin position="149"/>
        <end position="204"/>
    </location>
</feature>
<dbReference type="SUPFAM" id="SSF75304">
    <property type="entry name" value="Amidase signature (AS) enzymes"/>
    <property type="match status" value="1"/>
</dbReference>
<dbReference type="GO" id="GO:0003824">
    <property type="term" value="F:catalytic activity"/>
    <property type="evidence" value="ECO:0007669"/>
    <property type="project" value="InterPro"/>
</dbReference>
<dbReference type="EMBL" id="UINC01198732">
    <property type="protein sequence ID" value="SVE16818.1"/>
    <property type="molecule type" value="Genomic_DNA"/>
</dbReference>
<dbReference type="PANTHER" id="PTHR11895">
    <property type="entry name" value="TRANSAMIDASE"/>
    <property type="match status" value="1"/>
</dbReference>
<accession>A0A383BBK1</accession>
<dbReference type="PROSITE" id="PS00571">
    <property type="entry name" value="AMIDASES"/>
    <property type="match status" value="1"/>
</dbReference>
<name>A0A383BBK1_9ZZZZ</name>
<dbReference type="InterPro" id="IPR000120">
    <property type="entry name" value="Amidase"/>
</dbReference>
<dbReference type="PANTHER" id="PTHR11895:SF7">
    <property type="entry name" value="GLUTAMYL-TRNA(GLN) AMIDOTRANSFERASE SUBUNIT A, MITOCHONDRIAL"/>
    <property type="match status" value="1"/>
</dbReference>
<feature type="compositionally biased region" description="Polar residues" evidence="1">
    <location>
        <begin position="149"/>
        <end position="162"/>
    </location>
</feature>
<reference evidence="3" key="1">
    <citation type="submission" date="2018-05" db="EMBL/GenBank/DDBJ databases">
        <authorList>
            <person name="Lanie J.A."/>
            <person name="Ng W.-L."/>
            <person name="Kazmierczak K.M."/>
            <person name="Andrzejewski T.M."/>
            <person name="Davidsen T.M."/>
            <person name="Wayne K.J."/>
            <person name="Tettelin H."/>
            <person name="Glass J.I."/>
            <person name="Rusch D."/>
            <person name="Podicherti R."/>
            <person name="Tsui H.-C.T."/>
            <person name="Winkler M.E."/>
        </authorList>
    </citation>
    <scope>NUCLEOTIDE SEQUENCE</scope>
</reference>